<name>A0A444IR20_9BACT</name>
<keyword evidence="12" id="KW-0804">Transcription</keyword>
<evidence type="ECO:0000256" key="6">
    <source>
        <dbReference type="ARBA" id="ARBA00022705"/>
    </source>
</evidence>
<keyword evidence="9" id="KW-0862">Zinc</keyword>
<keyword evidence="2" id="KW-0240">DNA-directed RNA polymerase</keyword>
<evidence type="ECO:0000256" key="9">
    <source>
        <dbReference type="ARBA" id="ARBA00022833"/>
    </source>
</evidence>
<evidence type="ECO:0000256" key="4">
    <source>
        <dbReference type="ARBA" id="ARBA00022679"/>
    </source>
</evidence>
<evidence type="ECO:0000256" key="12">
    <source>
        <dbReference type="ARBA" id="ARBA00023163"/>
    </source>
</evidence>
<dbReference type="GO" id="GO:0003677">
    <property type="term" value="F:DNA binding"/>
    <property type="evidence" value="ECO:0007669"/>
    <property type="project" value="UniProtKB-KW"/>
</dbReference>
<evidence type="ECO:0000313" key="14">
    <source>
        <dbReference type="EMBL" id="RWX43242.1"/>
    </source>
</evidence>
<keyword evidence="6" id="KW-0235">DNA replication</keyword>
<dbReference type="PANTHER" id="PTHR30313">
    <property type="entry name" value="DNA PRIMASE"/>
    <property type="match status" value="1"/>
</dbReference>
<keyword evidence="3" id="KW-0639">Primosome</keyword>
<dbReference type="GO" id="GO:0003899">
    <property type="term" value="F:DNA-directed RNA polymerase activity"/>
    <property type="evidence" value="ECO:0007669"/>
    <property type="project" value="InterPro"/>
</dbReference>
<dbReference type="Proteomes" id="UP000288086">
    <property type="component" value="Unassembled WGS sequence"/>
</dbReference>
<dbReference type="InterPro" id="IPR002694">
    <property type="entry name" value="Znf_CHC2"/>
</dbReference>
<dbReference type="EC" id="2.7.7.-" evidence="14"/>
<proteinExistence type="predicted"/>
<evidence type="ECO:0000256" key="2">
    <source>
        <dbReference type="ARBA" id="ARBA00022478"/>
    </source>
</evidence>
<dbReference type="GO" id="GO:0006269">
    <property type="term" value="P:DNA replication, synthesis of primer"/>
    <property type="evidence" value="ECO:0007669"/>
    <property type="project" value="UniProtKB-KW"/>
</dbReference>
<keyword evidence="5 14" id="KW-0548">Nucleotidyltransferase</keyword>
<evidence type="ECO:0000259" key="13">
    <source>
        <dbReference type="SMART" id="SM00400"/>
    </source>
</evidence>
<dbReference type="GO" id="GO:0000428">
    <property type="term" value="C:DNA-directed RNA polymerase complex"/>
    <property type="evidence" value="ECO:0007669"/>
    <property type="project" value="UniProtKB-KW"/>
</dbReference>
<dbReference type="GO" id="GO:1990077">
    <property type="term" value="C:primosome complex"/>
    <property type="evidence" value="ECO:0007669"/>
    <property type="project" value="UniProtKB-KW"/>
</dbReference>
<feature type="non-terminal residue" evidence="14">
    <location>
        <position position="153"/>
    </location>
</feature>
<evidence type="ECO:0000256" key="3">
    <source>
        <dbReference type="ARBA" id="ARBA00022515"/>
    </source>
</evidence>
<dbReference type="FunFam" id="3.90.580.10:FF:000001">
    <property type="entry name" value="DNA primase"/>
    <property type="match status" value="1"/>
</dbReference>
<keyword evidence="8" id="KW-0863">Zinc-finger</keyword>
<dbReference type="SUPFAM" id="SSF57783">
    <property type="entry name" value="Zinc beta-ribbon"/>
    <property type="match status" value="1"/>
</dbReference>
<comment type="cofactor">
    <cofactor evidence="1">
        <name>Zn(2+)</name>
        <dbReference type="ChEBI" id="CHEBI:29105"/>
    </cofactor>
</comment>
<dbReference type="InterPro" id="IPR050219">
    <property type="entry name" value="DnaG_primase"/>
</dbReference>
<accession>A0A444IR20</accession>
<keyword evidence="11" id="KW-0238">DNA-binding</keyword>
<dbReference type="InterPro" id="IPR036977">
    <property type="entry name" value="DNA_primase_Znf_CHC2"/>
</dbReference>
<organism evidence="14 15">
    <name type="scientific">Candidatus Electrothrix communis</name>
    <dbReference type="NCBI Taxonomy" id="1859133"/>
    <lineage>
        <taxon>Bacteria</taxon>
        <taxon>Pseudomonadati</taxon>
        <taxon>Thermodesulfobacteriota</taxon>
        <taxon>Desulfobulbia</taxon>
        <taxon>Desulfobulbales</taxon>
        <taxon>Desulfobulbaceae</taxon>
        <taxon>Candidatus Electrothrix</taxon>
    </lineage>
</organism>
<keyword evidence="10" id="KW-0460">Magnesium</keyword>
<evidence type="ECO:0000256" key="11">
    <source>
        <dbReference type="ARBA" id="ARBA00023125"/>
    </source>
</evidence>
<dbReference type="AlphaFoldDB" id="A0A444IR20"/>
<evidence type="ECO:0000313" key="15">
    <source>
        <dbReference type="Proteomes" id="UP000288086"/>
    </source>
</evidence>
<evidence type="ECO:0000256" key="1">
    <source>
        <dbReference type="ARBA" id="ARBA00001947"/>
    </source>
</evidence>
<evidence type="ECO:0000256" key="10">
    <source>
        <dbReference type="ARBA" id="ARBA00022842"/>
    </source>
</evidence>
<keyword evidence="7" id="KW-0479">Metal-binding</keyword>
<dbReference type="Gene3D" id="3.90.580.10">
    <property type="entry name" value="Zinc finger, CHC2-type domain"/>
    <property type="match status" value="1"/>
</dbReference>
<keyword evidence="15" id="KW-1185">Reference proteome</keyword>
<feature type="domain" description="Zinc finger CHC2-type" evidence="13">
    <location>
        <begin position="55"/>
        <end position="109"/>
    </location>
</feature>
<comment type="caution">
    <text evidence="14">The sequence shown here is derived from an EMBL/GenBank/DDBJ whole genome shotgun (WGS) entry which is preliminary data.</text>
</comment>
<evidence type="ECO:0000256" key="5">
    <source>
        <dbReference type="ARBA" id="ARBA00022695"/>
    </source>
</evidence>
<protein>
    <submittedName>
        <fullName evidence="14">DNA primase, catalytic core</fullName>
        <ecNumber evidence="14">2.7.7.-</ecNumber>
    </submittedName>
</protein>
<keyword evidence="4 14" id="KW-0808">Transferase</keyword>
<evidence type="ECO:0000256" key="8">
    <source>
        <dbReference type="ARBA" id="ARBA00022771"/>
    </source>
</evidence>
<sequence length="153" mass="17607">MEICTQNTVNRIGKEEAVMSSKGAWDEVKDRVREVADIVQVVGEHVRLKKAGGSYTGLCPFHGEKTSSFSVNPQRQFFHCFGCHESGDVFSFMMKYHHMTFPDALKELARRYQIDLPESHLTDAERERVRQREQLYQVNKEAARIFHATLVSS</sequence>
<dbReference type="SMART" id="SM00400">
    <property type="entry name" value="ZnF_CHCC"/>
    <property type="match status" value="1"/>
</dbReference>
<evidence type="ECO:0000256" key="7">
    <source>
        <dbReference type="ARBA" id="ARBA00022723"/>
    </source>
</evidence>
<dbReference type="GO" id="GO:0005737">
    <property type="term" value="C:cytoplasm"/>
    <property type="evidence" value="ECO:0007669"/>
    <property type="project" value="TreeGrafter"/>
</dbReference>
<reference evidence="14 15" key="1">
    <citation type="submission" date="2017-01" db="EMBL/GenBank/DDBJ databases">
        <title>The cable genome- insights into the physiology and evolution of filamentous bacteria capable of sulfide oxidation via long distance electron transfer.</title>
        <authorList>
            <person name="Schreiber L."/>
            <person name="Bjerg J.T."/>
            <person name="Boggild A."/>
            <person name="Van De Vossenberg J."/>
            <person name="Meysman F."/>
            <person name="Nielsen L.P."/>
            <person name="Schramm A."/>
            <person name="Kjeldsen K.U."/>
        </authorList>
    </citation>
    <scope>NUCLEOTIDE SEQUENCE [LARGE SCALE GENOMIC DNA]</scope>
    <source>
        <strain evidence="14">A1</strain>
    </source>
</reference>
<gene>
    <name evidence="14" type="ORF">VT98_14532</name>
</gene>
<dbReference type="PANTHER" id="PTHR30313:SF2">
    <property type="entry name" value="DNA PRIMASE"/>
    <property type="match status" value="1"/>
</dbReference>
<dbReference type="Pfam" id="PF01807">
    <property type="entry name" value="Zn_ribbon_DnaG"/>
    <property type="match status" value="1"/>
</dbReference>
<dbReference type="EMBL" id="MTKP01000453">
    <property type="protein sequence ID" value="RWX43242.1"/>
    <property type="molecule type" value="Genomic_DNA"/>
</dbReference>
<dbReference type="GO" id="GO:0008270">
    <property type="term" value="F:zinc ion binding"/>
    <property type="evidence" value="ECO:0007669"/>
    <property type="project" value="UniProtKB-KW"/>
</dbReference>